<feature type="transmembrane region" description="Helical" evidence="6">
    <location>
        <begin position="115"/>
        <end position="134"/>
    </location>
</feature>
<dbReference type="AlphaFoldDB" id="A0A1B7ME95"/>
<reference evidence="8 9" key="1">
    <citation type="submission" date="2016-06" db="EMBL/GenBank/DDBJ databases">
        <title>Comparative genomics of the ectomycorrhizal sister species Rhizopogon vinicolor and Rhizopogon vesiculosus (Basidiomycota: Boletales) reveals a divergence of the mating type B locus.</title>
        <authorList>
            <consortium name="DOE Joint Genome Institute"/>
            <person name="Mujic A.B."/>
            <person name="Kuo A."/>
            <person name="Tritt A."/>
            <person name="Lipzen A."/>
            <person name="Chen C."/>
            <person name="Johnson J."/>
            <person name="Sharma A."/>
            <person name="Barry K."/>
            <person name="Grigoriev I.V."/>
            <person name="Spatafora J.W."/>
        </authorList>
    </citation>
    <scope>NUCLEOTIDE SEQUENCE [LARGE SCALE GENOMIC DNA]</scope>
    <source>
        <strain evidence="8 9">AM-OR11-026</strain>
    </source>
</reference>
<evidence type="ECO:0000259" key="7">
    <source>
        <dbReference type="PROSITE" id="PS50850"/>
    </source>
</evidence>
<accession>A0A1B7ME95</accession>
<dbReference type="Pfam" id="PF00083">
    <property type="entry name" value="Sugar_tr"/>
    <property type="match status" value="1"/>
</dbReference>
<dbReference type="STRING" id="1314800.A0A1B7ME95"/>
<evidence type="ECO:0000256" key="5">
    <source>
        <dbReference type="ARBA" id="ARBA00023136"/>
    </source>
</evidence>
<dbReference type="Gene3D" id="1.20.1250.20">
    <property type="entry name" value="MFS general substrate transporter like domains"/>
    <property type="match status" value="1"/>
</dbReference>
<evidence type="ECO:0000256" key="1">
    <source>
        <dbReference type="ARBA" id="ARBA00004141"/>
    </source>
</evidence>
<feature type="transmembrane region" description="Helical" evidence="6">
    <location>
        <begin position="81"/>
        <end position="103"/>
    </location>
</feature>
<dbReference type="PROSITE" id="PS50850">
    <property type="entry name" value="MFS"/>
    <property type="match status" value="1"/>
</dbReference>
<name>A0A1B7ME95_9AGAM</name>
<keyword evidence="4 6" id="KW-1133">Transmembrane helix</keyword>
<feature type="domain" description="Major facilitator superfamily (MFS) profile" evidence="7">
    <location>
        <begin position="47"/>
        <end position="135"/>
    </location>
</feature>
<keyword evidence="3 6" id="KW-0812">Transmembrane</keyword>
<sequence>MPHRLPLSPIDSKQEVDNCSVSDLNLARLEGHVGFRGLFENRFILGITLFSTLGGFLFGYDQGVVSNVLAIESFGAAFPDIYMNATLKGWFVSTLLLAAWFGSLVNGPIGRKRDIIFNVVIFLIGSSLQTGATAP</sequence>
<feature type="non-terminal residue" evidence="8">
    <location>
        <position position="135"/>
    </location>
</feature>
<dbReference type="InParanoid" id="A0A1B7ME95"/>
<organism evidence="8 9">
    <name type="scientific">Rhizopogon vinicolor AM-OR11-026</name>
    <dbReference type="NCBI Taxonomy" id="1314800"/>
    <lineage>
        <taxon>Eukaryota</taxon>
        <taxon>Fungi</taxon>
        <taxon>Dikarya</taxon>
        <taxon>Basidiomycota</taxon>
        <taxon>Agaricomycotina</taxon>
        <taxon>Agaricomycetes</taxon>
        <taxon>Agaricomycetidae</taxon>
        <taxon>Boletales</taxon>
        <taxon>Suillineae</taxon>
        <taxon>Rhizopogonaceae</taxon>
        <taxon>Rhizopogon</taxon>
    </lineage>
</organism>
<dbReference type="PANTHER" id="PTHR48022:SF48">
    <property type="entry name" value="SUGAR TRANSPORTER, PUTATIVE (AFU_ORTHOLOGUE AFUA_3G06730)-RELATED"/>
    <property type="match status" value="1"/>
</dbReference>
<comment type="similarity">
    <text evidence="2">Belongs to the major facilitator superfamily. Sugar transporter (TC 2.A.1.1) family.</text>
</comment>
<feature type="transmembrane region" description="Helical" evidence="6">
    <location>
        <begin position="43"/>
        <end position="61"/>
    </location>
</feature>
<dbReference type="InterPro" id="IPR005828">
    <property type="entry name" value="MFS_sugar_transport-like"/>
</dbReference>
<evidence type="ECO:0000256" key="2">
    <source>
        <dbReference type="ARBA" id="ARBA00010992"/>
    </source>
</evidence>
<dbReference type="SUPFAM" id="SSF103473">
    <property type="entry name" value="MFS general substrate transporter"/>
    <property type="match status" value="1"/>
</dbReference>
<dbReference type="GO" id="GO:0005351">
    <property type="term" value="F:carbohydrate:proton symporter activity"/>
    <property type="evidence" value="ECO:0007669"/>
    <property type="project" value="TreeGrafter"/>
</dbReference>
<dbReference type="PANTHER" id="PTHR48022">
    <property type="entry name" value="PLASTIDIC GLUCOSE TRANSPORTER 4"/>
    <property type="match status" value="1"/>
</dbReference>
<dbReference type="InterPro" id="IPR020846">
    <property type="entry name" value="MFS_dom"/>
</dbReference>
<protein>
    <recommendedName>
        <fullName evidence="7">Major facilitator superfamily (MFS) profile domain-containing protein</fullName>
    </recommendedName>
</protein>
<proteinExistence type="inferred from homology"/>
<dbReference type="InterPro" id="IPR036259">
    <property type="entry name" value="MFS_trans_sf"/>
</dbReference>
<gene>
    <name evidence="8" type="ORF">K503DRAFT_860925</name>
</gene>
<dbReference type="EMBL" id="KV449777">
    <property type="protein sequence ID" value="OAX30915.1"/>
    <property type="molecule type" value="Genomic_DNA"/>
</dbReference>
<evidence type="ECO:0000256" key="3">
    <source>
        <dbReference type="ARBA" id="ARBA00022692"/>
    </source>
</evidence>
<dbReference type="Proteomes" id="UP000092154">
    <property type="component" value="Unassembled WGS sequence"/>
</dbReference>
<evidence type="ECO:0000313" key="9">
    <source>
        <dbReference type="Proteomes" id="UP000092154"/>
    </source>
</evidence>
<dbReference type="GO" id="GO:0016020">
    <property type="term" value="C:membrane"/>
    <property type="evidence" value="ECO:0007669"/>
    <property type="project" value="UniProtKB-SubCell"/>
</dbReference>
<keyword evidence="5 6" id="KW-0472">Membrane</keyword>
<evidence type="ECO:0000256" key="6">
    <source>
        <dbReference type="SAM" id="Phobius"/>
    </source>
</evidence>
<comment type="subcellular location">
    <subcellularLocation>
        <location evidence="1">Membrane</location>
        <topology evidence="1">Multi-pass membrane protein</topology>
    </subcellularLocation>
</comment>
<keyword evidence="9" id="KW-1185">Reference proteome</keyword>
<evidence type="ECO:0000313" key="8">
    <source>
        <dbReference type="EMBL" id="OAX30915.1"/>
    </source>
</evidence>
<dbReference type="OrthoDB" id="8120565at2759"/>
<dbReference type="InterPro" id="IPR050360">
    <property type="entry name" value="MFS_Sugar_Transporters"/>
</dbReference>
<evidence type="ECO:0000256" key="4">
    <source>
        <dbReference type="ARBA" id="ARBA00022989"/>
    </source>
</evidence>